<protein>
    <submittedName>
        <fullName evidence="2">Uncharacterized protein</fullName>
    </submittedName>
</protein>
<reference evidence="2 3" key="1">
    <citation type="journal article" date="2019" name="Nat. Ecol. Evol.">
        <title>Megaphylogeny resolves global patterns of mushroom evolution.</title>
        <authorList>
            <person name="Varga T."/>
            <person name="Krizsan K."/>
            <person name="Foldi C."/>
            <person name="Dima B."/>
            <person name="Sanchez-Garcia M."/>
            <person name="Sanchez-Ramirez S."/>
            <person name="Szollosi G.J."/>
            <person name="Szarkandi J.G."/>
            <person name="Papp V."/>
            <person name="Albert L."/>
            <person name="Andreopoulos W."/>
            <person name="Angelini C."/>
            <person name="Antonin V."/>
            <person name="Barry K.W."/>
            <person name="Bougher N.L."/>
            <person name="Buchanan P."/>
            <person name="Buyck B."/>
            <person name="Bense V."/>
            <person name="Catcheside P."/>
            <person name="Chovatia M."/>
            <person name="Cooper J."/>
            <person name="Damon W."/>
            <person name="Desjardin D."/>
            <person name="Finy P."/>
            <person name="Geml J."/>
            <person name="Haridas S."/>
            <person name="Hughes K."/>
            <person name="Justo A."/>
            <person name="Karasinski D."/>
            <person name="Kautmanova I."/>
            <person name="Kiss B."/>
            <person name="Kocsube S."/>
            <person name="Kotiranta H."/>
            <person name="LaButti K.M."/>
            <person name="Lechner B.E."/>
            <person name="Liimatainen K."/>
            <person name="Lipzen A."/>
            <person name="Lukacs Z."/>
            <person name="Mihaltcheva S."/>
            <person name="Morgado L.N."/>
            <person name="Niskanen T."/>
            <person name="Noordeloos M.E."/>
            <person name="Ohm R.A."/>
            <person name="Ortiz-Santana B."/>
            <person name="Ovrebo C."/>
            <person name="Racz N."/>
            <person name="Riley R."/>
            <person name="Savchenko A."/>
            <person name="Shiryaev A."/>
            <person name="Soop K."/>
            <person name="Spirin V."/>
            <person name="Szebenyi C."/>
            <person name="Tomsovsky M."/>
            <person name="Tulloss R.E."/>
            <person name="Uehling J."/>
            <person name="Grigoriev I.V."/>
            <person name="Vagvolgyi C."/>
            <person name="Papp T."/>
            <person name="Martin F.M."/>
            <person name="Miettinen O."/>
            <person name="Hibbett D.S."/>
            <person name="Nagy L.G."/>
        </authorList>
    </citation>
    <scope>NUCLEOTIDE SEQUENCE [LARGE SCALE GENOMIC DNA]</scope>
    <source>
        <strain evidence="2 3">CBS 121175</strain>
    </source>
</reference>
<name>A0A5C3LCT7_COPMA</name>
<proteinExistence type="predicted"/>
<dbReference type="OrthoDB" id="20835at2759"/>
<evidence type="ECO:0000313" key="3">
    <source>
        <dbReference type="Proteomes" id="UP000307440"/>
    </source>
</evidence>
<dbReference type="InterPro" id="IPR013885">
    <property type="entry name" value="DUF1764_euk"/>
</dbReference>
<sequence>MSEIDDIFASKAKARPSTNPSVPKVKDTEQSKPSKKKRKKKPASDAEQKPEEPVPSPPKKRPIPETIVDPSSQFPSAKRHKSDSKSKNEPKVKESKPKAKEEEDRFVDSRGTGSRRTTEEGWSVYKEDELGISHEGGGKPTAAHFFLLFTFLSPQTLRCVRLIVTAVFELYITILDQSMTSVSFLNPLILISPGSFEASRTVLGLWSLEVKKEPT</sequence>
<evidence type="ECO:0000256" key="1">
    <source>
        <dbReference type="SAM" id="MobiDB-lite"/>
    </source>
</evidence>
<evidence type="ECO:0000313" key="2">
    <source>
        <dbReference type="EMBL" id="TFK30590.1"/>
    </source>
</evidence>
<organism evidence="2 3">
    <name type="scientific">Coprinopsis marcescibilis</name>
    <name type="common">Agaric fungus</name>
    <name type="synonym">Psathyrella marcescibilis</name>
    <dbReference type="NCBI Taxonomy" id="230819"/>
    <lineage>
        <taxon>Eukaryota</taxon>
        <taxon>Fungi</taxon>
        <taxon>Dikarya</taxon>
        <taxon>Basidiomycota</taxon>
        <taxon>Agaricomycotina</taxon>
        <taxon>Agaricomycetes</taxon>
        <taxon>Agaricomycetidae</taxon>
        <taxon>Agaricales</taxon>
        <taxon>Agaricineae</taxon>
        <taxon>Psathyrellaceae</taxon>
        <taxon>Coprinopsis</taxon>
    </lineage>
</organism>
<keyword evidence="3" id="KW-1185">Reference proteome</keyword>
<feature type="compositionally biased region" description="Basic and acidic residues" evidence="1">
    <location>
        <begin position="83"/>
        <end position="108"/>
    </location>
</feature>
<dbReference type="Pfam" id="PF08576">
    <property type="entry name" value="DUF1764"/>
    <property type="match status" value="1"/>
</dbReference>
<dbReference type="EMBL" id="ML210146">
    <property type="protein sequence ID" value="TFK30590.1"/>
    <property type="molecule type" value="Genomic_DNA"/>
</dbReference>
<dbReference type="AlphaFoldDB" id="A0A5C3LCT7"/>
<dbReference type="Proteomes" id="UP000307440">
    <property type="component" value="Unassembled WGS sequence"/>
</dbReference>
<feature type="region of interest" description="Disordered" evidence="1">
    <location>
        <begin position="1"/>
        <end position="120"/>
    </location>
</feature>
<feature type="compositionally biased region" description="Basic and acidic residues" evidence="1">
    <location>
        <begin position="42"/>
        <end position="52"/>
    </location>
</feature>
<accession>A0A5C3LCT7</accession>
<gene>
    <name evidence="2" type="ORF">FA15DRAFT_662588</name>
</gene>